<evidence type="ECO:0000313" key="6">
    <source>
        <dbReference type="Proteomes" id="UP000679220"/>
    </source>
</evidence>
<keyword evidence="3" id="KW-0998">Cell outer membrane</keyword>
<dbReference type="InterPro" id="IPR008969">
    <property type="entry name" value="CarboxyPept-like_regulatory"/>
</dbReference>
<reference evidence="5" key="2">
    <citation type="submission" date="2021-04" db="EMBL/GenBank/DDBJ databases">
        <authorList>
            <person name="Zhang T."/>
            <person name="Zhang Y."/>
            <person name="Lu D."/>
            <person name="Zuo D."/>
            <person name="Du Z."/>
        </authorList>
    </citation>
    <scope>NUCLEOTIDE SEQUENCE</scope>
    <source>
        <strain evidence="5">JR1</strain>
    </source>
</reference>
<comment type="subcellular location">
    <subcellularLocation>
        <location evidence="1">Cell outer membrane</location>
    </subcellularLocation>
</comment>
<dbReference type="GO" id="GO:0004180">
    <property type="term" value="F:carboxypeptidase activity"/>
    <property type="evidence" value="ECO:0007669"/>
    <property type="project" value="UniProtKB-KW"/>
</dbReference>
<comment type="caution">
    <text evidence="5">The sequence shown here is derived from an EMBL/GenBank/DDBJ whole genome shotgun (WGS) entry which is preliminary data.</text>
</comment>
<gene>
    <name evidence="5" type="ORF">KDU71_16385</name>
</gene>
<evidence type="ECO:0000256" key="4">
    <source>
        <dbReference type="SAM" id="SignalP"/>
    </source>
</evidence>
<dbReference type="Proteomes" id="UP000679220">
    <property type="component" value="Unassembled WGS sequence"/>
</dbReference>
<name>A0A941IZ53_9BACT</name>
<evidence type="ECO:0000256" key="1">
    <source>
        <dbReference type="ARBA" id="ARBA00004442"/>
    </source>
</evidence>
<keyword evidence="4" id="KW-0732">Signal</keyword>
<dbReference type="AlphaFoldDB" id="A0A941IZ53"/>
<evidence type="ECO:0000313" key="5">
    <source>
        <dbReference type="EMBL" id="MBR8537149.1"/>
    </source>
</evidence>
<protein>
    <submittedName>
        <fullName evidence="5">Carboxypeptidase-like regulatory domain-containing protein</fullName>
    </submittedName>
</protein>
<dbReference type="InterPro" id="IPR036942">
    <property type="entry name" value="Beta-barrel_TonB_sf"/>
</dbReference>
<dbReference type="GO" id="GO:0009279">
    <property type="term" value="C:cell outer membrane"/>
    <property type="evidence" value="ECO:0007669"/>
    <property type="project" value="UniProtKB-SubCell"/>
</dbReference>
<sequence>MKLLSLIALCCISFSLAAQNGGLKGVIINAETGNTVQGATITLQQSNVSCTSDQNGAFEIKGTAGAETLIVSSSTIQTLNLEVQIPSSSIFDLGKIKVEPAATYVNAFFIGEDEINIEDDNDQVISGLLVSSDDVYLSNVGFTFSPMRFRVRGYDQEYTSTFINGVNFNSAERGRFFYGSVGGLNDVVKNKDVVNGLEMGSFSFGNIGGATNINMKARNYARGGRISASYTNRSYNYRVIGTYSTGLMDNGWAFTVSGSRRYAKEGYIDGTFYDAWSYMLAVDKVLNDRHSISFTTFGAPSQRGSSSASFQEVYDITGDNLYNPNWGYQNGKKRNARETKSYEPVAILSHEWNIGEQSKLTTGVAARYSMYKKTALNWYKAEDPRPDYYRYLPSYQENPEIVAMYDSLWRNDVTMRQINWDRMYEVNRLNNNENDRYGTDKGASYMVEGRNNDYMEFTFNSTFSTAINERFKLVGGVETRRTIGMHYKTVEDLLGGSHWLDIDQFAERDFSGDSYKLQNDLNNPNRKVTEDDTFGYDYEMHVTSANVWFRNDHSFSNWDVYYGAKLTYTGFYREGNMRNGRAPLNSYGKGKEHRFGDIAVKAGGKYKLSGRHILAFNAAYETRAPVPYNAYLSPRIKDNQVPGMENGIIQSGDIGYIMNLPRFKGRVTGYYTLLDNQIEIDNYYHDAFRTFMNVAMTGIQKEYRGVEFGAEAKVTDQITLTAIGNVGDYRYTNRPEATFSFDNGSQPDITETIYLKNFHVAGTPSIAGSLGLDYFHPKMWFFNINGNFYDKTYLDVSPTRRTEAAVQFPTDGLTDEEIDAKLREITEQEELGSKFTLDLSLGKLIYFENNNSLSINVMVQNVLNNTDMRTGGFEQGRFDFEEYNVNKFPPRYYYAQGLNFFVNLGYRF</sequence>
<dbReference type="EMBL" id="JAGTAR010000027">
    <property type="protein sequence ID" value="MBR8537149.1"/>
    <property type="molecule type" value="Genomic_DNA"/>
</dbReference>
<feature type="signal peptide" evidence="4">
    <location>
        <begin position="1"/>
        <end position="17"/>
    </location>
</feature>
<keyword evidence="6" id="KW-1185">Reference proteome</keyword>
<keyword evidence="5" id="KW-0121">Carboxypeptidase</keyword>
<dbReference type="SUPFAM" id="SSF49464">
    <property type="entry name" value="Carboxypeptidase regulatory domain-like"/>
    <property type="match status" value="1"/>
</dbReference>
<reference evidence="5" key="1">
    <citation type="journal article" date="2018" name="Int. J. Syst. Evol. Microbiol.">
        <title>Carboxylicivirga sediminis sp. nov., isolated from coastal sediment.</title>
        <authorList>
            <person name="Wang F.Q."/>
            <person name="Ren L.H."/>
            <person name="Zou R.J."/>
            <person name="Sun Y.Z."/>
            <person name="Liu X.J."/>
            <person name="Jiang F."/>
            <person name="Liu L.J."/>
        </authorList>
    </citation>
    <scope>NUCLEOTIDE SEQUENCE</scope>
    <source>
        <strain evidence="5">JR1</strain>
    </source>
</reference>
<proteinExistence type="predicted"/>
<dbReference type="RefSeq" id="WP_212192174.1">
    <property type="nucleotide sequence ID" value="NZ_JAGTAR010000027.1"/>
</dbReference>
<dbReference type="Gene3D" id="2.40.170.20">
    <property type="entry name" value="TonB-dependent receptor, beta-barrel domain"/>
    <property type="match status" value="1"/>
</dbReference>
<dbReference type="SUPFAM" id="SSF56935">
    <property type="entry name" value="Porins"/>
    <property type="match status" value="1"/>
</dbReference>
<evidence type="ECO:0000256" key="2">
    <source>
        <dbReference type="ARBA" id="ARBA00023136"/>
    </source>
</evidence>
<dbReference type="Pfam" id="PF13715">
    <property type="entry name" value="CarbopepD_reg_2"/>
    <property type="match status" value="1"/>
</dbReference>
<keyword evidence="5" id="KW-0645">Protease</keyword>
<dbReference type="Gene3D" id="2.60.40.1120">
    <property type="entry name" value="Carboxypeptidase-like, regulatory domain"/>
    <property type="match status" value="1"/>
</dbReference>
<accession>A0A941IZ53</accession>
<evidence type="ECO:0000256" key="3">
    <source>
        <dbReference type="ARBA" id="ARBA00023237"/>
    </source>
</evidence>
<feature type="chain" id="PRO_5038065297" evidence="4">
    <location>
        <begin position="18"/>
        <end position="908"/>
    </location>
</feature>
<organism evidence="5 6">
    <name type="scientific">Carboxylicivirga sediminis</name>
    <dbReference type="NCBI Taxonomy" id="2006564"/>
    <lineage>
        <taxon>Bacteria</taxon>
        <taxon>Pseudomonadati</taxon>
        <taxon>Bacteroidota</taxon>
        <taxon>Bacteroidia</taxon>
        <taxon>Marinilabiliales</taxon>
        <taxon>Marinilabiliaceae</taxon>
        <taxon>Carboxylicivirga</taxon>
    </lineage>
</organism>
<keyword evidence="2" id="KW-0472">Membrane</keyword>
<keyword evidence="5" id="KW-0378">Hydrolase</keyword>